<evidence type="ECO:0008006" key="3">
    <source>
        <dbReference type="Google" id="ProtNLM"/>
    </source>
</evidence>
<proteinExistence type="predicted"/>
<accession>A0ABN3TTR9</accession>
<organism evidence="1 2">
    <name type="scientific">Streptomyces luteosporeus</name>
    <dbReference type="NCBI Taxonomy" id="173856"/>
    <lineage>
        <taxon>Bacteria</taxon>
        <taxon>Bacillati</taxon>
        <taxon>Actinomycetota</taxon>
        <taxon>Actinomycetes</taxon>
        <taxon>Kitasatosporales</taxon>
        <taxon>Streptomycetaceae</taxon>
        <taxon>Streptomyces</taxon>
    </lineage>
</organism>
<dbReference type="Proteomes" id="UP001500886">
    <property type="component" value="Unassembled WGS sequence"/>
</dbReference>
<sequence length="404" mass="41965">MTMRRACGSSREPVTVALAGVEFGWGSSGKLSAVLSALRHGPYEAMEFVGLGSGLGRPLLAEHAVDAWYDLPASAEGLRAAVTEIVRVRRVRAALVVLDGRLAKALEAAGVPTVFVDSLPFLWTEGDRPSLPLDASCYCAQQCIELPPECTGILASVRSLRWVEAVVAADTRPGRHGTRPWHRALVGLGGLRAPGLADWTAYPRLVVPAALRALAAHGVREAHLAGNVPGDLLGRLLADAPAALRVTAGALPHETFLAELSAADVLLASPGLTTLLEAGALGVPAVCLPPQNLSQIFNARFHCRAVGVDVRTPWPEEVFREDEALALRAKGEEHALELIYGGIADAAAGAGAQLRAQLAGAVGAALERAGEVVDWSALATAVGTGGAAQVAGALLEILRRGSAR</sequence>
<dbReference type="RefSeq" id="WP_344435601.1">
    <property type="nucleotide sequence ID" value="NZ_BAAASL010000009.1"/>
</dbReference>
<dbReference type="EMBL" id="BAAASL010000009">
    <property type="protein sequence ID" value="GAA2716982.1"/>
    <property type="molecule type" value="Genomic_DNA"/>
</dbReference>
<comment type="caution">
    <text evidence="1">The sequence shown here is derived from an EMBL/GenBank/DDBJ whole genome shotgun (WGS) entry which is preliminary data.</text>
</comment>
<name>A0ABN3TTR9_9ACTN</name>
<dbReference type="InterPro" id="IPR031016">
    <property type="entry name" value="CGA_synthase"/>
</dbReference>
<reference evidence="1 2" key="1">
    <citation type="journal article" date="2019" name="Int. J. Syst. Evol. Microbiol.">
        <title>The Global Catalogue of Microorganisms (GCM) 10K type strain sequencing project: providing services to taxonomists for standard genome sequencing and annotation.</title>
        <authorList>
            <consortium name="The Broad Institute Genomics Platform"/>
            <consortium name="The Broad Institute Genome Sequencing Center for Infectious Disease"/>
            <person name="Wu L."/>
            <person name="Ma J."/>
        </authorList>
    </citation>
    <scope>NUCLEOTIDE SEQUENCE [LARGE SCALE GENOMIC DNA]</scope>
    <source>
        <strain evidence="1 2">JCM 4542</strain>
    </source>
</reference>
<evidence type="ECO:0000313" key="1">
    <source>
        <dbReference type="EMBL" id="GAA2716982.1"/>
    </source>
</evidence>
<dbReference type="NCBIfam" id="TIGR04467">
    <property type="entry name" value="CGA_synthase"/>
    <property type="match status" value="1"/>
</dbReference>
<keyword evidence="2" id="KW-1185">Reference proteome</keyword>
<gene>
    <name evidence="1" type="ORF">GCM10010315_29200</name>
</gene>
<dbReference type="SUPFAM" id="SSF53756">
    <property type="entry name" value="UDP-Glycosyltransferase/glycogen phosphorylase"/>
    <property type="match status" value="1"/>
</dbReference>
<evidence type="ECO:0000313" key="2">
    <source>
        <dbReference type="Proteomes" id="UP001500886"/>
    </source>
</evidence>
<dbReference type="Gene3D" id="3.40.50.2000">
    <property type="entry name" value="Glycogen Phosphorylase B"/>
    <property type="match status" value="1"/>
</dbReference>
<protein>
    <recommendedName>
        <fullName evidence="3">Hydroxymethylcytosylglucuronate/cytosylglucurona te synthase</fullName>
    </recommendedName>
</protein>